<accession>A0A2B7WXC7</accession>
<gene>
    <name evidence="1" type="ORF">AJ79_07904</name>
</gene>
<reference evidence="1 2" key="1">
    <citation type="submission" date="2017-10" db="EMBL/GenBank/DDBJ databases">
        <title>Comparative genomics in systemic dimorphic fungi from Ajellomycetaceae.</title>
        <authorList>
            <person name="Munoz J.F."/>
            <person name="Mcewen J.G."/>
            <person name="Clay O.K."/>
            <person name="Cuomo C.A."/>
        </authorList>
    </citation>
    <scope>NUCLEOTIDE SEQUENCE [LARGE SCALE GENOMIC DNA]</scope>
    <source>
        <strain evidence="1 2">UAMH5409</strain>
    </source>
</reference>
<dbReference type="InterPro" id="IPR053013">
    <property type="entry name" value="LAT"/>
</dbReference>
<protein>
    <submittedName>
        <fullName evidence="1">Uncharacterized protein</fullName>
    </submittedName>
</protein>
<dbReference type="AlphaFoldDB" id="A0A2B7WXC7"/>
<dbReference type="PANTHER" id="PTHR34815:SF2">
    <property type="entry name" value="N-ACETYLTRANSFERASE DOMAIN-CONTAINING PROTEIN"/>
    <property type="match status" value="1"/>
</dbReference>
<keyword evidence="2" id="KW-1185">Reference proteome</keyword>
<dbReference type="PANTHER" id="PTHR34815">
    <property type="entry name" value="LYSINE ACETYLTRANSFERASE"/>
    <property type="match status" value="1"/>
</dbReference>
<sequence length="100" mass="11295">MGAQGQAQFFEYLLRRQSLRNDHDLPDALSSSLHLDHPTDAENNAIWTLTSNAWKDALPVDIYLKESMFLMTVPLAKDGGMTQWVLVDKNLSPDQRPLLA</sequence>
<dbReference type="STRING" id="1447875.A0A2B7WXC7"/>
<evidence type="ECO:0000313" key="1">
    <source>
        <dbReference type="EMBL" id="PGH01466.1"/>
    </source>
</evidence>
<comment type="caution">
    <text evidence="1">The sequence shown here is derived from an EMBL/GenBank/DDBJ whole genome shotgun (WGS) entry which is preliminary data.</text>
</comment>
<proteinExistence type="predicted"/>
<name>A0A2B7WXC7_9EURO</name>
<organism evidence="1 2">
    <name type="scientific">Helicocarpus griseus UAMH5409</name>
    <dbReference type="NCBI Taxonomy" id="1447875"/>
    <lineage>
        <taxon>Eukaryota</taxon>
        <taxon>Fungi</taxon>
        <taxon>Dikarya</taxon>
        <taxon>Ascomycota</taxon>
        <taxon>Pezizomycotina</taxon>
        <taxon>Eurotiomycetes</taxon>
        <taxon>Eurotiomycetidae</taxon>
        <taxon>Onygenales</taxon>
        <taxon>Ajellomycetaceae</taxon>
        <taxon>Helicocarpus</taxon>
    </lineage>
</organism>
<evidence type="ECO:0000313" key="2">
    <source>
        <dbReference type="Proteomes" id="UP000223968"/>
    </source>
</evidence>
<dbReference type="OrthoDB" id="2020070at2759"/>
<dbReference type="Proteomes" id="UP000223968">
    <property type="component" value="Unassembled WGS sequence"/>
</dbReference>
<dbReference type="EMBL" id="PDNB01000171">
    <property type="protein sequence ID" value="PGH01466.1"/>
    <property type="molecule type" value="Genomic_DNA"/>
</dbReference>